<gene>
    <name evidence="5" type="ORF">IMCC3317_29620</name>
</gene>
<dbReference type="InterPro" id="IPR011519">
    <property type="entry name" value="UnbV_ASPIC"/>
</dbReference>
<dbReference type="OrthoDB" id="9816120at2"/>
<dbReference type="GO" id="GO:0004553">
    <property type="term" value="F:hydrolase activity, hydrolyzing O-glycosyl compounds"/>
    <property type="evidence" value="ECO:0007669"/>
    <property type="project" value="UniProtKB-ARBA"/>
</dbReference>
<dbReference type="Gene3D" id="2.60.40.10">
    <property type="entry name" value="Immunoglobulins"/>
    <property type="match status" value="1"/>
</dbReference>
<dbReference type="Pfam" id="PF13517">
    <property type="entry name" value="FG-GAP_3"/>
    <property type="match status" value="2"/>
</dbReference>
<dbReference type="SUPFAM" id="SSF69318">
    <property type="entry name" value="Integrin alpha N-terminal domain"/>
    <property type="match status" value="1"/>
</dbReference>
<dbReference type="SMART" id="SM00060">
    <property type="entry name" value="FN3"/>
    <property type="match status" value="1"/>
</dbReference>
<dbReference type="Gene3D" id="2.60.120.200">
    <property type="match status" value="1"/>
</dbReference>
<dbReference type="Proteomes" id="UP000464657">
    <property type="component" value="Chromosome"/>
</dbReference>
<evidence type="ECO:0000259" key="3">
    <source>
        <dbReference type="PROSITE" id="PS50060"/>
    </source>
</evidence>
<dbReference type="Gene3D" id="2.130.10.130">
    <property type="entry name" value="Integrin alpha, N-terminal"/>
    <property type="match status" value="1"/>
</dbReference>
<proteinExistence type="predicted"/>
<dbReference type="SMART" id="SM00137">
    <property type="entry name" value="MAM"/>
    <property type="match status" value="1"/>
</dbReference>
<evidence type="ECO:0000256" key="1">
    <source>
        <dbReference type="ARBA" id="ARBA00022729"/>
    </source>
</evidence>
<dbReference type="CDD" id="cd00063">
    <property type="entry name" value="FN3"/>
    <property type="match status" value="1"/>
</dbReference>
<evidence type="ECO:0000259" key="4">
    <source>
        <dbReference type="PROSITE" id="PS50853"/>
    </source>
</evidence>
<keyword evidence="1 2" id="KW-0732">Signal</keyword>
<dbReference type="PANTHER" id="PTHR16026">
    <property type="entry name" value="CARTILAGE ACIDIC PROTEIN 1"/>
    <property type="match status" value="1"/>
</dbReference>
<dbReference type="InterPro" id="IPR027039">
    <property type="entry name" value="Crtac1"/>
</dbReference>
<evidence type="ECO:0000313" key="5">
    <source>
        <dbReference type="EMBL" id="QHI37582.1"/>
    </source>
</evidence>
<dbReference type="Pfam" id="PF00629">
    <property type="entry name" value="MAM"/>
    <property type="match status" value="1"/>
</dbReference>
<reference evidence="5 6" key="1">
    <citation type="journal article" date="2013" name="Int. J. Syst. Evol. Microbiol.">
        <title>Kordia antarctica sp. nov., isolated from Antarctic seawater.</title>
        <authorList>
            <person name="Baek K."/>
            <person name="Choi A."/>
            <person name="Kang I."/>
            <person name="Lee K."/>
            <person name="Cho J.C."/>
        </authorList>
    </citation>
    <scope>NUCLEOTIDE SEQUENCE [LARGE SCALE GENOMIC DNA]</scope>
    <source>
        <strain evidence="5 6">IMCC3317</strain>
    </source>
</reference>
<dbReference type="EMBL" id="CP019288">
    <property type="protein sequence ID" value="QHI37582.1"/>
    <property type="molecule type" value="Genomic_DNA"/>
</dbReference>
<dbReference type="KEGG" id="kan:IMCC3317_29620"/>
<dbReference type="InterPro" id="IPR013517">
    <property type="entry name" value="FG-GAP"/>
</dbReference>
<dbReference type="NCBIfam" id="NF038128">
    <property type="entry name" value="choice_anch_J"/>
    <property type="match status" value="1"/>
</dbReference>
<dbReference type="PROSITE" id="PS50853">
    <property type="entry name" value="FN3"/>
    <property type="match status" value="1"/>
</dbReference>
<dbReference type="InterPro" id="IPR013783">
    <property type="entry name" value="Ig-like_fold"/>
</dbReference>
<dbReference type="RefSeq" id="WP_160130197.1">
    <property type="nucleotide sequence ID" value="NZ_CP019288.1"/>
</dbReference>
<keyword evidence="6" id="KW-1185">Reference proteome</keyword>
<organism evidence="5 6">
    <name type="scientific">Kordia antarctica</name>
    <dbReference type="NCBI Taxonomy" id="1218801"/>
    <lineage>
        <taxon>Bacteria</taxon>
        <taxon>Pseudomonadati</taxon>
        <taxon>Bacteroidota</taxon>
        <taxon>Flavobacteriia</taxon>
        <taxon>Flavobacteriales</taxon>
        <taxon>Flavobacteriaceae</taxon>
        <taxon>Kordia</taxon>
    </lineage>
</organism>
<feature type="domain" description="MAM" evidence="3">
    <location>
        <begin position="229"/>
        <end position="402"/>
    </location>
</feature>
<dbReference type="PROSITE" id="PS50060">
    <property type="entry name" value="MAM_2"/>
    <property type="match status" value="1"/>
</dbReference>
<dbReference type="InterPro" id="IPR003961">
    <property type="entry name" value="FN3_dom"/>
</dbReference>
<feature type="signal peptide" evidence="2">
    <location>
        <begin position="1"/>
        <end position="19"/>
    </location>
</feature>
<dbReference type="Pfam" id="PF07593">
    <property type="entry name" value="UnbV_ASPIC"/>
    <property type="match status" value="1"/>
</dbReference>
<dbReference type="NCBIfam" id="TIGR04183">
    <property type="entry name" value="Por_Secre_tail"/>
    <property type="match status" value="1"/>
</dbReference>
<feature type="chain" id="PRO_5029820457" evidence="2">
    <location>
        <begin position="20"/>
        <end position="1014"/>
    </location>
</feature>
<name>A0A7L4ZLQ1_9FLAO</name>
<dbReference type="SUPFAM" id="SSF49265">
    <property type="entry name" value="Fibronectin type III"/>
    <property type="match status" value="1"/>
</dbReference>
<dbReference type="GO" id="GO:0005975">
    <property type="term" value="P:carbohydrate metabolic process"/>
    <property type="evidence" value="ECO:0007669"/>
    <property type="project" value="UniProtKB-ARBA"/>
</dbReference>
<dbReference type="InterPro" id="IPR026444">
    <property type="entry name" value="Secre_tail"/>
</dbReference>
<dbReference type="InterPro" id="IPR013320">
    <property type="entry name" value="ConA-like_dom_sf"/>
</dbReference>
<dbReference type="SUPFAM" id="SSF49899">
    <property type="entry name" value="Concanavalin A-like lectins/glucanases"/>
    <property type="match status" value="1"/>
</dbReference>
<accession>A0A7L4ZLQ1</accession>
<dbReference type="Pfam" id="PF00041">
    <property type="entry name" value="fn3"/>
    <property type="match status" value="1"/>
</dbReference>
<dbReference type="Pfam" id="PF18962">
    <property type="entry name" value="Por_Secre_tail"/>
    <property type="match status" value="1"/>
</dbReference>
<dbReference type="InterPro" id="IPR000998">
    <property type="entry name" value="MAM_dom"/>
</dbReference>
<dbReference type="PANTHER" id="PTHR16026:SF0">
    <property type="entry name" value="CARTILAGE ACIDIC PROTEIN 1"/>
    <property type="match status" value="1"/>
</dbReference>
<dbReference type="InterPro" id="IPR028994">
    <property type="entry name" value="Integrin_alpha_N"/>
</dbReference>
<dbReference type="GO" id="GO:0016020">
    <property type="term" value="C:membrane"/>
    <property type="evidence" value="ECO:0007669"/>
    <property type="project" value="InterPro"/>
</dbReference>
<sequence>MKKITLLISLIASCFFAGAQTTVDCSVGPVNTTYCYVNNDTTSFVFVSSDGSDLQVTFNAGEVEDTWDELIVLDTNGTELYNGYGNAGDLTGLTFQSNGNMITVSINSDVTINCTSNNNAFDSWDFNVSCATCINPTATYTVVNDCATSGGFLVDVNVSDLGSASSLTISDNRSSPTQALSAPGTVQFGPFPNTAGIVISIQNDQDLNCSVNSTSITQSGCPPPVPVGVTCGLGTSTFVFTEEFDIVSGWTGNLNIDDGSWEIPDGSTSIGTGPNTAFSGANFMNFEASGDTTATASAVSPAIDLSTATSGAELSFYMHAYGADMGTLNVKVGTSASGPFTTVFTQTGELQTSGAEAWVPVGVNLDTYIGQVIYIEFSHTGTGTGIEGDMAIDYVRVETCGSFCIEPSGLAVSAITQDSATVSWTENNGETAWEYVIQPAGTGIPTGPGTAATSTTVNITSLNPGTNYEVYVRTICGSDASTWAGPLTFETLAPPPPANFTTSTISTVGTHKASVDMNGDFLDDVVSIGATNINIFYQQTVGGLSGTATDITTTTADFPPAWSLAAGDYDRNGFTDLLYGGQNGVTFMRANATGTGFTEISGPEYVFCQRSNFVDVNQDGHLDAFVCHDLDPNVYYLNDGSGNLVFNQGGLGDIAGGGNYGSVWIDYDNDRDLDMFIAKCRGGFSTININEMHENDGTGTYTEVASTLGLADQIQTWSSAWGDFDNDGDMDVFVGASSLSNGTHKLMRNNGNSTFTDVTAASGILPDLTNLGIENATYDFDNDGNLDIASNGSVLFGNGDLTFTVYENVLAGDNGSFGDLNNDGFIDAVSGTTLYTNNTNTNNWVKITTTGVGSNINGIGARVEVHTASGVQIRDVRSGEGFGFMSTLNTHFGIGTDTAITNIIIYWPSGAIDNMLNPSTNTHHMVTEGQTLGVEDETLESIAIHPNPVGKVMNINSPVNLVGKIATIFNIEGKRMMNLKLTEHSIDVSNLRQGNYILRLESDGKVYTQKFIKR</sequence>
<evidence type="ECO:0000313" key="6">
    <source>
        <dbReference type="Proteomes" id="UP000464657"/>
    </source>
</evidence>
<evidence type="ECO:0000256" key="2">
    <source>
        <dbReference type="SAM" id="SignalP"/>
    </source>
</evidence>
<dbReference type="InterPro" id="IPR036116">
    <property type="entry name" value="FN3_sf"/>
</dbReference>
<dbReference type="AlphaFoldDB" id="A0A7L4ZLQ1"/>
<protein>
    <submittedName>
        <fullName evidence="5">Uncharacterized protein</fullName>
    </submittedName>
</protein>
<feature type="domain" description="Fibronectin type-III" evidence="4">
    <location>
        <begin position="406"/>
        <end position="494"/>
    </location>
</feature>